<accession>A0A317CBP6</accession>
<evidence type="ECO:0000313" key="1">
    <source>
        <dbReference type="EMBL" id="PWQ93780.1"/>
    </source>
</evidence>
<organism evidence="1 2">
    <name type="scientific">Leucothrix arctica</name>
    <dbReference type="NCBI Taxonomy" id="1481894"/>
    <lineage>
        <taxon>Bacteria</taxon>
        <taxon>Pseudomonadati</taxon>
        <taxon>Pseudomonadota</taxon>
        <taxon>Gammaproteobacteria</taxon>
        <taxon>Thiotrichales</taxon>
        <taxon>Thiotrichaceae</taxon>
        <taxon>Leucothrix</taxon>
    </lineage>
</organism>
<keyword evidence="2" id="KW-1185">Reference proteome</keyword>
<gene>
    <name evidence="1" type="ORF">DKT75_19440</name>
</gene>
<dbReference type="Proteomes" id="UP000245506">
    <property type="component" value="Unassembled WGS sequence"/>
</dbReference>
<dbReference type="RefSeq" id="WP_109825934.1">
    <property type="nucleotide sequence ID" value="NZ_QGKL01000042.1"/>
</dbReference>
<protein>
    <submittedName>
        <fullName evidence="1">Uncharacterized protein</fullName>
    </submittedName>
</protein>
<evidence type="ECO:0000313" key="2">
    <source>
        <dbReference type="Proteomes" id="UP000245506"/>
    </source>
</evidence>
<sequence>MSKVQNIEIARYQDKITKDLSELVERYREIMAWDVPENDPVEADRLIFKAIHTSLLEIEKT</sequence>
<dbReference type="EMBL" id="QGKL01000042">
    <property type="protein sequence ID" value="PWQ93780.1"/>
    <property type="molecule type" value="Genomic_DNA"/>
</dbReference>
<reference evidence="1 2" key="1">
    <citation type="submission" date="2018-05" db="EMBL/GenBank/DDBJ databases">
        <title>Leucothrix arctica sp. nov., isolated from Arctic seawater.</title>
        <authorList>
            <person name="Choi A."/>
            <person name="Baek K."/>
        </authorList>
    </citation>
    <scope>NUCLEOTIDE SEQUENCE [LARGE SCALE GENOMIC DNA]</scope>
    <source>
        <strain evidence="1 2">IMCC9719</strain>
    </source>
</reference>
<proteinExistence type="predicted"/>
<name>A0A317CBP6_9GAMM</name>
<dbReference type="OrthoDB" id="5740743at2"/>
<dbReference type="AlphaFoldDB" id="A0A317CBP6"/>
<comment type="caution">
    <text evidence="1">The sequence shown here is derived from an EMBL/GenBank/DDBJ whole genome shotgun (WGS) entry which is preliminary data.</text>
</comment>